<reference evidence="1 2" key="1">
    <citation type="submission" date="2014-02" db="EMBL/GenBank/DDBJ databases">
        <authorList>
            <person name="Sears C."/>
            <person name="Carroll K."/>
            <person name="Sack B.R."/>
            <person name="Qadri F."/>
            <person name="Myers L.L."/>
            <person name="Chung G.-T."/>
            <person name="Escheverria P."/>
            <person name="Fraser C.M."/>
            <person name="Sadzewicz L."/>
            <person name="Shefchek K.A."/>
            <person name="Tallon L."/>
            <person name="Das S.P."/>
            <person name="Daugherty S."/>
            <person name="Mongodin E.F."/>
        </authorList>
    </citation>
    <scope>NUCLEOTIDE SEQUENCE [LARGE SCALE GENOMIC DNA]</scope>
    <source>
        <strain evidence="1 2">2-F-2 #4</strain>
    </source>
</reference>
<organism evidence="1 2">
    <name type="scientific">Bacteroides fragilis str. 2-F-2 #4</name>
    <dbReference type="NCBI Taxonomy" id="1339280"/>
    <lineage>
        <taxon>Bacteria</taxon>
        <taxon>Pseudomonadati</taxon>
        <taxon>Bacteroidota</taxon>
        <taxon>Bacteroidia</taxon>
        <taxon>Bacteroidales</taxon>
        <taxon>Bacteroidaceae</taxon>
        <taxon>Bacteroides</taxon>
    </lineage>
</organism>
<protein>
    <submittedName>
        <fullName evidence="1">Uncharacterized protein</fullName>
    </submittedName>
</protein>
<gene>
    <name evidence="1" type="ORF">M076_2841</name>
</gene>
<proteinExistence type="predicted"/>
<dbReference type="EMBL" id="JGDM01000068">
    <property type="protein sequence ID" value="EXZ44088.1"/>
    <property type="molecule type" value="Genomic_DNA"/>
</dbReference>
<name>A0A015YIC7_BACFG</name>
<comment type="caution">
    <text evidence="1">The sequence shown here is derived from an EMBL/GenBank/DDBJ whole genome shotgun (WGS) entry which is preliminary data.</text>
</comment>
<dbReference type="AlphaFoldDB" id="A0A015YIC7"/>
<accession>A0A015YIC7</accession>
<evidence type="ECO:0000313" key="2">
    <source>
        <dbReference type="Proteomes" id="UP000022272"/>
    </source>
</evidence>
<dbReference type="PATRIC" id="fig|1339280.3.peg.2711"/>
<dbReference type="Proteomes" id="UP000022272">
    <property type="component" value="Unassembled WGS sequence"/>
</dbReference>
<evidence type="ECO:0000313" key="1">
    <source>
        <dbReference type="EMBL" id="EXZ44088.1"/>
    </source>
</evidence>
<sequence>MLLTRNSGCKDKGFVLIDKDFRFFFLHYRGVWRFYASSEAYLQNIKK</sequence>